<dbReference type="Pfam" id="PF17957">
    <property type="entry name" value="Big_7"/>
    <property type="match status" value="1"/>
</dbReference>
<dbReference type="AlphaFoldDB" id="A0A1G2B1U6"/>
<keyword evidence="1" id="KW-0472">Membrane</keyword>
<keyword evidence="1" id="KW-1133">Transmembrane helix</keyword>
<protein>
    <recommendedName>
        <fullName evidence="4">Bacterial Ig-like domain-containing protein</fullName>
    </recommendedName>
</protein>
<organism evidence="2 3">
    <name type="scientific">Candidatus Kerfeldbacteria bacterium RIFCSPLOWO2_01_FULL_48_11</name>
    <dbReference type="NCBI Taxonomy" id="1798543"/>
    <lineage>
        <taxon>Bacteria</taxon>
        <taxon>Candidatus Kerfeldiibacteriota</taxon>
    </lineage>
</organism>
<proteinExistence type="predicted"/>
<dbReference type="InterPro" id="IPR013783">
    <property type="entry name" value="Ig-like_fold"/>
</dbReference>
<evidence type="ECO:0000313" key="3">
    <source>
        <dbReference type="Proteomes" id="UP000179164"/>
    </source>
</evidence>
<dbReference type="EMBL" id="MHKE01000015">
    <property type="protein sequence ID" value="OGY83128.1"/>
    <property type="molecule type" value="Genomic_DNA"/>
</dbReference>
<evidence type="ECO:0000256" key="1">
    <source>
        <dbReference type="SAM" id="Phobius"/>
    </source>
</evidence>
<feature type="transmembrane region" description="Helical" evidence="1">
    <location>
        <begin position="18"/>
        <end position="42"/>
    </location>
</feature>
<gene>
    <name evidence="2" type="ORF">A2898_02530</name>
</gene>
<dbReference type="STRING" id="1798543.A2898_02530"/>
<reference evidence="2 3" key="1">
    <citation type="journal article" date="2016" name="Nat. Commun.">
        <title>Thousands of microbial genomes shed light on interconnected biogeochemical processes in an aquifer system.</title>
        <authorList>
            <person name="Anantharaman K."/>
            <person name="Brown C.T."/>
            <person name="Hug L.A."/>
            <person name="Sharon I."/>
            <person name="Castelle C.J."/>
            <person name="Probst A.J."/>
            <person name="Thomas B.C."/>
            <person name="Singh A."/>
            <person name="Wilkins M.J."/>
            <person name="Karaoz U."/>
            <person name="Brodie E.L."/>
            <person name="Williams K.H."/>
            <person name="Hubbard S.S."/>
            <person name="Banfield J.F."/>
        </authorList>
    </citation>
    <scope>NUCLEOTIDE SEQUENCE [LARGE SCALE GENOMIC DNA]</scope>
</reference>
<accession>A0A1G2B1U6</accession>
<evidence type="ECO:0000313" key="2">
    <source>
        <dbReference type="EMBL" id="OGY83128.1"/>
    </source>
</evidence>
<evidence type="ECO:0008006" key="4">
    <source>
        <dbReference type="Google" id="ProtNLM"/>
    </source>
</evidence>
<comment type="caution">
    <text evidence="2">The sequence shown here is derived from an EMBL/GenBank/DDBJ whole genome shotgun (WGS) entry which is preliminary data.</text>
</comment>
<dbReference type="Gene3D" id="2.60.40.10">
    <property type="entry name" value="Immunoglobulins"/>
    <property type="match status" value="1"/>
</dbReference>
<dbReference type="Proteomes" id="UP000179164">
    <property type="component" value="Unassembled WGS sequence"/>
</dbReference>
<keyword evidence="1" id="KW-0812">Transmembrane</keyword>
<sequence length="150" mass="16184">MYSTEVAVTTELSTGTKVILVAAMIHAAFFGAAFFYMANALAGAAPITRQTQRDVIAPYVTIIEPTEQANLSGDNIVAALAYDEAGVGQVSFIINGRLAHIDRSAKFGWTMEWNTRDVPEGTYTLSAIVEDRAGNLGYSPTRTIIIQHTL</sequence>
<name>A0A1G2B1U6_9BACT</name>